<evidence type="ECO:0000256" key="2">
    <source>
        <dbReference type="ARBA" id="ARBA00012180"/>
    </source>
</evidence>
<name>A0A7L2C264_9PASS</name>
<organism evidence="10 11">
    <name type="scientific">Alaudala cheleensis</name>
    <name type="common">Asian short-toed lark</name>
    <dbReference type="NCBI Taxonomy" id="670337"/>
    <lineage>
        <taxon>Eukaryota</taxon>
        <taxon>Metazoa</taxon>
        <taxon>Chordata</taxon>
        <taxon>Craniata</taxon>
        <taxon>Vertebrata</taxon>
        <taxon>Euteleostomi</taxon>
        <taxon>Archelosauria</taxon>
        <taxon>Archosauria</taxon>
        <taxon>Dinosauria</taxon>
        <taxon>Saurischia</taxon>
        <taxon>Theropoda</taxon>
        <taxon>Coelurosauria</taxon>
        <taxon>Aves</taxon>
        <taxon>Neognathae</taxon>
        <taxon>Neoaves</taxon>
        <taxon>Telluraves</taxon>
        <taxon>Australaves</taxon>
        <taxon>Passeriformes</taxon>
        <taxon>Sylvioidea</taxon>
        <taxon>Alaudidae</taxon>
        <taxon>Alaudala</taxon>
    </lineage>
</organism>
<dbReference type="EC" id="3.1.26.4" evidence="2"/>
<evidence type="ECO:0000256" key="1">
    <source>
        <dbReference type="ARBA" id="ARBA00010879"/>
    </source>
</evidence>
<evidence type="ECO:0000256" key="5">
    <source>
        <dbReference type="ARBA" id="ARBA00022722"/>
    </source>
</evidence>
<evidence type="ECO:0000256" key="4">
    <source>
        <dbReference type="ARBA" id="ARBA00022695"/>
    </source>
</evidence>
<feature type="non-terminal residue" evidence="10">
    <location>
        <position position="189"/>
    </location>
</feature>
<dbReference type="Gene3D" id="3.30.70.270">
    <property type="match status" value="2"/>
</dbReference>
<dbReference type="GO" id="GO:0003964">
    <property type="term" value="F:RNA-directed DNA polymerase activity"/>
    <property type="evidence" value="ECO:0007669"/>
    <property type="project" value="UniProtKB-KW"/>
</dbReference>
<dbReference type="InterPro" id="IPR043502">
    <property type="entry name" value="DNA/RNA_pol_sf"/>
</dbReference>
<feature type="non-terminal residue" evidence="10">
    <location>
        <position position="1"/>
    </location>
</feature>
<evidence type="ECO:0000313" key="11">
    <source>
        <dbReference type="Proteomes" id="UP000571582"/>
    </source>
</evidence>
<comment type="caution">
    <text evidence="10">The sequence shown here is derived from an EMBL/GenBank/DDBJ whole genome shotgun (WGS) entry which is preliminary data.</text>
</comment>
<dbReference type="InterPro" id="IPR000477">
    <property type="entry name" value="RT_dom"/>
</dbReference>
<dbReference type="Gene3D" id="3.10.10.10">
    <property type="entry name" value="HIV Type 1 Reverse Transcriptase, subunit A, domain 1"/>
    <property type="match status" value="1"/>
</dbReference>
<dbReference type="InterPro" id="IPR043128">
    <property type="entry name" value="Rev_trsase/Diguanyl_cyclase"/>
</dbReference>
<dbReference type="Proteomes" id="UP000571582">
    <property type="component" value="Unassembled WGS sequence"/>
</dbReference>
<sequence>FTSSVPSINQQASLRRYHWKVLPQRMHNSLTICQWYVAKNTFFSCDTPVSSQHPHSLILHYMDDISVAAEDQASLQETSDHVISAVQGAGFTVSQEKIQQLPPWKYLGHKISEQTITPQRLQLRDNPKTLSEMQQLVGTISWVRPLLGIINQDLAPSLDLLKGDTALNSPREFTKEAKDALDKVLQAIQ</sequence>
<dbReference type="Pfam" id="PF00078">
    <property type="entry name" value="RVT_1"/>
    <property type="match status" value="1"/>
</dbReference>
<keyword evidence="4" id="KW-0548">Nucleotidyltransferase</keyword>
<keyword evidence="8" id="KW-0695">RNA-directed DNA polymerase</keyword>
<keyword evidence="7" id="KW-0378">Hydrolase</keyword>
<keyword evidence="11" id="KW-1185">Reference proteome</keyword>
<evidence type="ECO:0000256" key="8">
    <source>
        <dbReference type="ARBA" id="ARBA00022918"/>
    </source>
</evidence>
<accession>A0A7L2C264</accession>
<dbReference type="PANTHER" id="PTHR41694:SF3">
    <property type="entry name" value="RNA-DIRECTED DNA POLYMERASE-RELATED"/>
    <property type="match status" value="1"/>
</dbReference>
<dbReference type="SUPFAM" id="SSF56672">
    <property type="entry name" value="DNA/RNA polymerases"/>
    <property type="match status" value="1"/>
</dbReference>
<evidence type="ECO:0000256" key="7">
    <source>
        <dbReference type="ARBA" id="ARBA00022801"/>
    </source>
</evidence>
<reference evidence="10 11" key="1">
    <citation type="submission" date="2019-09" db="EMBL/GenBank/DDBJ databases">
        <title>Bird 10,000 Genomes (B10K) Project - Family phase.</title>
        <authorList>
            <person name="Zhang G."/>
        </authorList>
    </citation>
    <scope>NUCLEOTIDE SEQUENCE [LARGE SCALE GENOMIC DNA]</scope>
    <source>
        <strain evidence="10">B10K-DU-001-15</strain>
        <tissue evidence="10">Muscle</tissue>
    </source>
</reference>
<comment type="similarity">
    <text evidence="1">Belongs to the beta type-B retroviral polymerase family. HERV class-II K(HML-2) pol subfamily.</text>
</comment>
<evidence type="ECO:0000313" key="10">
    <source>
        <dbReference type="EMBL" id="NXQ32121.1"/>
    </source>
</evidence>
<dbReference type="EMBL" id="VWYE01019215">
    <property type="protein sequence ID" value="NXQ32121.1"/>
    <property type="molecule type" value="Genomic_DNA"/>
</dbReference>
<keyword evidence="3" id="KW-0808">Transferase</keyword>
<evidence type="ECO:0000259" key="9">
    <source>
        <dbReference type="PROSITE" id="PS50878"/>
    </source>
</evidence>
<dbReference type="PANTHER" id="PTHR41694">
    <property type="entry name" value="ENDOGENOUS RETROVIRUS GROUP K MEMBER POL PROTEIN"/>
    <property type="match status" value="1"/>
</dbReference>
<dbReference type="GO" id="GO:0035613">
    <property type="term" value="F:RNA stem-loop binding"/>
    <property type="evidence" value="ECO:0007669"/>
    <property type="project" value="TreeGrafter"/>
</dbReference>
<evidence type="ECO:0000256" key="3">
    <source>
        <dbReference type="ARBA" id="ARBA00022679"/>
    </source>
</evidence>
<dbReference type="Pfam" id="PF06817">
    <property type="entry name" value="RVT_thumb"/>
    <property type="match status" value="1"/>
</dbReference>
<keyword evidence="5" id="KW-0540">Nuclease</keyword>
<gene>
    <name evidence="10" type="primary">Ervk18_1</name>
    <name evidence="10" type="ORF">ALACHE_R00903</name>
</gene>
<dbReference type="GO" id="GO:0004523">
    <property type="term" value="F:RNA-DNA hybrid ribonuclease activity"/>
    <property type="evidence" value="ECO:0007669"/>
    <property type="project" value="UniProtKB-EC"/>
</dbReference>
<dbReference type="InterPro" id="IPR010661">
    <property type="entry name" value="RVT_thumb"/>
</dbReference>
<keyword evidence="6" id="KW-0255">Endonuclease</keyword>
<dbReference type="PROSITE" id="PS50878">
    <property type="entry name" value="RT_POL"/>
    <property type="match status" value="1"/>
</dbReference>
<proteinExistence type="inferred from homology"/>
<feature type="domain" description="Reverse transcriptase" evidence="9">
    <location>
        <begin position="1"/>
        <end position="111"/>
    </location>
</feature>
<protein>
    <recommendedName>
        <fullName evidence="2">ribonuclease H</fullName>
        <ecNumber evidence="2">3.1.26.4</ecNumber>
    </recommendedName>
</protein>
<evidence type="ECO:0000256" key="6">
    <source>
        <dbReference type="ARBA" id="ARBA00022759"/>
    </source>
</evidence>
<dbReference type="AlphaFoldDB" id="A0A7L2C264"/>